<gene>
    <name evidence="7" type="ORF">ABA31_25350</name>
</gene>
<keyword evidence="8" id="KW-1185">Reference proteome</keyword>
<dbReference type="Proteomes" id="UP000321749">
    <property type="component" value="Unassembled WGS sequence"/>
</dbReference>
<evidence type="ECO:0000313" key="8">
    <source>
        <dbReference type="Proteomes" id="UP000321749"/>
    </source>
</evidence>
<dbReference type="SUPFAM" id="SSF46689">
    <property type="entry name" value="Homeodomain-like"/>
    <property type="match status" value="1"/>
</dbReference>
<dbReference type="Gene3D" id="1.10.10.60">
    <property type="entry name" value="Homeodomain-like"/>
    <property type="match status" value="1"/>
</dbReference>
<dbReference type="InterPro" id="IPR009057">
    <property type="entry name" value="Homeodomain-like_sf"/>
</dbReference>
<reference evidence="7 8" key="1">
    <citation type="submission" date="2019-07" db="EMBL/GenBank/DDBJ databases">
        <title>Whole genome shotgun sequence of Agrococcus baldri NBRC 103055.</title>
        <authorList>
            <person name="Hosoyama A."/>
            <person name="Uohara A."/>
            <person name="Ohji S."/>
            <person name="Ichikawa N."/>
        </authorList>
    </citation>
    <scope>NUCLEOTIDE SEQUENCE [LARGE SCALE GENOMIC DNA]</scope>
    <source>
        <strain evidence="7 8">NBRC 103055</strain>
    </source>
</reference>
<evidence type="ECO:0000256" key="4">
    <source>
        <dbReference type="PROSITE-ProRule" id="PRU00335"/>
    </source>
</evidence>
<keyword evidence="1" id="KW-0805">Transcription regulation</keyword>
<keyword evidence="3" id="KW-0804">Transcription</keyword>
<dbReference type="InterPro" id="IPR050109">
    <property type="entry name" value="HTH-type_TetR-like_transc_reg"/>
</dbReference>
<dbReference type="PROSITE" id="PS50977">
    <property type="entry name" value="HTH_TETR_2"/>
    <property type="match status" value="1"/>
</dbReference>
<dbReference type="AlphaFoldDB" id="A0AA87RE12"/>
<protein>
    <recommendedName>
        <fullName evidence="6">HTH tetR-type domain-containing protein</fullName>
    </recommendedName>
</protein>
<dbReference type="InterPro" id="IPR036271">
    <property type="entry name" value="Tet_transcr_reg_TetR-rel_C_sf"/>
</dbReference>
<evidence type="ECO:0000313" key="7">
    <source>
        <dbReference type="EMBL" id="GEK81184.1"/>
    </source>
</evidence>
<dbReference type="Pfam" id="PF16859">
    <property type="entry name" value="TetR_C_11"/>
    <property type="match status" value="1"/>
</dbReference>
<dbReference type="RefSeq" id="WP_318279289.1">
    <property type="nucleotide sequence ID" value="NZ_BJUU01000021.1"/>
</dbReference>
<proteinExistence type="predicted"/>
<dbReference type="Pfam" id="PF00440">
    <property type="entry name" value="TetR_N"/>
    <property type="match status" value="1"/>
</dbReference>
<dbReference type="SUPFAM" id="SSF48498">
    <property type="entry name" value="Tetracyclin repressor-like, C-terminal domain"/>
    <property type="match status" value="1"/>
</dbReference>
<keyword evidence="2 4" id="KW-0238">DNA-binding</keyword>
<dbReference type="EMBL" id="BJUU01000021">
    <property type="protein sequence ID" value="GEK81184.1"/>
    <property type="molecule type" value="Genomic_DNA"/>
</dbReference>
<feature type="compositionally biased region" description="Basic and acidic residues" evidence="5">
    <location>
        <begin position="10"/>
        <end position="21"/>
    </location>
</feature>
<comment type="caution">
    <text evidence="7">The sequence shown here is derived from an EMBL/GenBank/DDBJ whole genome shotgun (WGS) entry which is preliminary data.</text>
</comment>
<evidence type="ECO:0000256" key="2">
    <source>
        <dbReference type="ARBA" id="ARBA00023125"/>
    </source>
</evidence>
<feature type="region of interest" description="Disordered" evidence="5">
    <location>
        <begin position="1"/>
        <end position="21"/>
    </location>
</feature>
<evidence type="ECO:0000256" key="5">
    <source>
        <dbReference type="SAM" id="MobiDB-lite"/>
    </source>
</evidence>
<feature type="DNA-binding region" description="H-T-H motif" evidence="4">
    <location>
        <begin position="41"/>
        <end position="60"/>
    </location>
</feature>
<organism evidence="7 8">
    <name type="scientific">Agrococcus baldri</name>
    <dbReference type="NCBI Taxonomy" id="153730"/>
    <lineage>
        <taxon>Bacteria</taxon>
        <taxon>Bacillati</taxon>
        <taxon>Actinomycetota</taxon>
        <taxon>Actinomycetes</taxon>
        <taxon>Micrococcales</taxon>
        <taxon>Microbacteriaceae</taxon>
        <taxon>Agrococcus</taxon>
    </lineage>
</organism>
<sequence length="206" mass="22586">MTGAEIAAAGDRRPGRPRATGHDERIVDGVLALLERGEEITVARVVEASGVSRAAIYRRWPSMTELVAAALDRGREPYGLSLEGDLLENLLTLLAAPATNRYSHDRLRMRLRLALTDVAIARAYWSSHVARRRTEIVALVTEGIARGELQPDLDVDAAIDLLVGVIYYQYVVRGVTLSDAEALARCQQAIRVAWRGMSVGRLSVVE</sequence>
<dbReference type="Gene3D" id="1.10.357.10">
    <property type="entry name" value="Tetracycline Repressor, domain 2"/>
    <property type="match status" value="1"/>
</dbReference>
<evidence type="ECO:0000256" key="1">
    <source>
        <dbReference type="ARBA" id="ARBA00023015"/>
    </source>
</evidence>
<dbReference type="GO" id="GO:0000976">
    <property type="term" value="F:transcription cis-regulatory region binding"/>
    <property type="evidence" value="ECO:0007669"/>
    <property type="project" value="TreeGrafter"/>
</dbReference>
<dbReference type="PANTHER" id="PTHR30055:SF148">
    <property type="entry name" value="TETR-FAMILY TRANSCRIPTIONAL REGULATOR"/>
    <property type="match status" value="1"/>
</dbReference>
<feature type="domain" description="HTH tetR-type" evidence="6">
    <location>
        <begin position="20"/>
        <end position="78"/>
    </location>
</feature>
<evidence type="ECO:0000259" key="6">
    <source>
        <dbReference type="PROSITE" id="PS50977"/>
    </source>
</evidence>
<dbReference type="GO" id="GO:0003700">
    <property type="term" value="F:DNA-binding transcription factor activity"/>
    <property type="evidence" value="ECO:0007669"/>
    <property type="project" value="TreeGrafter"/>
</dbReference>
<dbReference type="InterPro" id="IPR011075">
    <property type="entry name" value="TetR_C"/>
</dbReference>
<dbReference type="InterPro" id="IPR001647">
    <property type="entry name" value="HTH_TetR"/>
</dbReference>
<evidence type="ECO:0000256" key="3">
    <source>
        <dbReference type="ARBA" id="ARBA00023163"/>
    </source>
</evidence>
<dbReference type="PANTHER" id="PTHR30055">
    <property type="entry name" value="HTH-TYPE TRANSCRIPTIONAL REGULATOR RUTR"/>
    <property type="match status" value="1"/>
</dbReference>
<name>A0AA87RE12_9MICO</name>
<accession>A0AA87RE12</accession>